<reference evidence="10" key="1">
    <citation type="submission" date="2025-08" db="UniProtKB">
        <authorList>
            <consortium name="Ensembl"/>
        </authorList>
    </citation>
    <scope>IDENTIFICATION</scope>
</reference>
<dbReference type="PANTHER" id="PTHR22747">
    <property type="entry name" value="NUCLEOPLASMIN"/>
    <property type="match status" value="1"/>
</dbReference>
<evidence type="ECO:0000256" key="2">
    <source>
        <dbReference type="ARBA" id="ARBA00010744"/>
    </source>
</evidence>
<evidence type="ECO:0000256" key="4">
    <source>
        <dbReference type="ARBA" id="ARBA00022853"/>
    </source>
</evidence>
<dbReference type="InterPro" id="IPR004301">
    <property type="entry name" value="Nucleoplasmin"/>
</dbReference>
<dbReference type="GO" id="GO:0005654">
    <property type="term" value="C:nucleoplasm"/>
    <property type="evidence" value="ECO:0007669"/>
    <property type="project" value="TreeGrafter"/>
</dbReference>
<dbReference type="Ensembl" id="ENSSMRT00000013382.1">
    <property type="protein sequence ID" value="ENSSMRP00000011482.1"/>
    <property type="gene ID" value="ENSSMRG00000009030.1"/>
</dbReference>
<organism evidence="10 11">
    <name type="scientific">Salvator merianae</name>
    <name type="common">Argentine black and white tegu</name>
    <name type="synonym">Tupinambis merianae</name>
    <dbReference type="NCBI Taxonomy" id="96440"/>
    <lineage>
        <taxon>Eukaryota</taxon>
        <taxon>Metazoa</taxon>
        <taxon>Chordata</taxon>
        <taxon>Craniata</taxon>
        <taxon>Vertebrata</taxon>
        <taxon>Euteleostomi</taxon>
        <taxon>Lepidosauria</taxon>
        <taxon>Squamata</taxon>
        <taxon>Bifurcata</taxon>
        <taxon>Unidentata</taxon>
        <taxon>Episquamata</taxon>
        <taxon>Laterata</taxon>
        <taxon>Teiioidea</taxon>
        <taxon>Teiidae</taxon>
        <taxon>Salvator</taxon>
    </lineage>
</organism>
<keyword evidence="3" id="KW-0217">Developmental protein</keyword>
<evidence type="ECO:0000256" key="7">
    <source>
        <dbReference type="ARBA" id="ARBA00023279"/>
    </source>
</evidence>
<reference evidence="10" key="2">
    <citation type="submission" date="2025-09" db="UniProtKB">
        <authorList>
            <consortium name="Ensembl"/>
        </authorList>
    </citation>
    <scope>IDENTIFICATION</scope>
</reference>
<evidence type="ECO:0000256" key="5">
    <source>
        <dbReference type="ARBA" id="ARBA00023186"/>
    </source>
</evidence>
<comment type="subcellular location">
    <subcellularLocation>
        <location evidence="1">Nucleus</location>
    </subcellularLocation>
</comment>
<dbReference type="GO" id="GO:0005737">
    <property type="term" value="C:cytoplasm"/>
    <property type="evidence" value="ECO:0007669"/>
    <property type="project" value="TreeGrafter"/>
</dbReference>
<dbReference type="AlphaFoldDB" id="A0A8D0BPT0"/>
<dbReference type="SUPFAM" id="SSF69203">
    <property type="entry name" value="Nucleoplasmin-like core domain"/>
    <property type="match status" value="1"/>
</dbReference>
<keyword evidence="6" id="KW-0539">Nucleus</keyword>
<comment type="similarity">
    <text evidence="2">Belongs to the nucleoplasmin family.</text>
</comment>
<dbReference type="GO" id="GO:0003723">
    <property type="term" value="F:RNA binding"/>
    <property type="evidence" value="ECO:0007669"/>
    <property type="project" value="TreeGrafter"/>
</dbReference>
<keyword evidence="4" id="KW-0156">Chromatin regulator</keyword>
<evidence type="ECO:0000256" key="8">
    <source>
        <dbReference type="SAM" id="MobiDB-lite"/>
    </source>
</evidence>
<dbReference type="GO" id="GO:0007338">
    <property type="term" value="P:single fertilization"/>
    <property type="evidence" value="ECO:0007669"/>
    <property type="project" value="UniProtKB-KW"/>
</dbReference>
<proteinExistence type="inferred from homology"/>
<evidence type="ECO:0000256" key="6">
    <source>
        <dbReference type="ARBA" id="ARBA00023242"/>
    </source>
</evidence>
<feature type="compositionally biased region" description="Acidic residues" evidence="8">
    <location>
        <begin position="138"/>
        <end position="157"/>
    </location>
</feature>
<dbReference type="GO" id="GO:0005730">
    <property type="term" value="C:nucleolus"/>
    <property type="evidence" value="ECO:0007669"/>
    <property type="project" value="TreeGrafter"/>
</dbReference>
<feature type="domain" description="Nucleoplasmin core" evidence="9">
    <location>
        <begin position="68"/>
        <end position="131"/>
    </location>
</feature>
<dbReference type="GO" id="GO:0006338">
    <property type="term" value="P:chromatin remodeling"/>
    <property type="evidence" value="ECO:0007669"/>
    <property type="project" value="TreeGrafter"/>
</dbReference>
<dbReference type="InterPro" id="IPR024057">
    <property type="entry name" value="Nucleoplasmin_core_dom"/>
</dbReference>
<dbReference type="GeneTree" id="ENSGT00940000161418"/>
<evidence type="ECO:0000256" key="1">
    <source>
        <dbReference type="ARBA" id="ARBA00004123"/>
    </source>
</evidence>
<keyword evidence="11" id="KW-1185">Reference proteome</keyword>
<dbReference type="Proteomes" id="UP000694421">
    <property type="component" value="Unplaced"/>
</dbReference>
<name>A0A8D0BPT0_SALMN</name>
<dbReference type="Gene3D" id="2.60.120.340">
    <property type="entry name" value="Nucleoplasmin core domain"/>
    <property type="match status" value="1"/>
</dbReference>
<accession>A0A8D0BPT0</accession>
<sequence>CFLSCAVSRNSNILGFHVYIPVLCWGCHGYMRQSQESAGIILGFRPCLDTAYTFAKLCFRPQLWSCWENAKDEFNVVEIVPAKDSKQSTPVHIATLKLSVLPMVTGLDLTPPVTFRLKSGCGPVYLAGQHVSVSSCWNEDESGEEEESSSKEDDELEDLSREKSPVKPVQQPTKKRALSKKKEQEPPSQEPVVVKLHL</sequence>
<keyword evidence="5" id="KW-0143">Chaperone</keyword>
<evidence type="ECO:0000313" key="10">
    <source>
        <dbReference type="Ensembl" id="ENSSMRP00000011482.1"/>
    </source>
</evidence>
<dbReference type="GO" id="GO:0042393">
    <property type="term" value="F:histone binding"/>
    <property type="evidence" value="ECO:0007669"/>
    <property type="project" value="TreeGrafter"/>
</dbReference>
<dbReference type="PANTHER" id="PTHR22747:SF14">
    <property type="entry name" value="NUCLEOPLASMIN-2"/>
    <property type="match status" value="1"/>
</dbReference>
<evidence type="ECO:0000313" key="11">
    <source>
        <dbReference type="Proteomes" id="UP000694421"/>
    </source>
</evidence>
<feature type="region of interest" description="Disordered" evidence="8">
    <location>
        <begin position="137"/>
        <end position="198"/>
    </location>
</feature>
<evidence type="ECO:0000256" key="3">
    <source>
        <dbReference type="ARBA" id="ARBA00022473"/>
    </source>
</evidence>
<dbReference type="GO" id="GO:0045740">
    <property type="term" value="P:positive regulation of DNA replication"/>
    <property type="evidence" value="ECO:0007669"/>
    <property type="project" value="TreeGrafter"/>
</dbReference>
<dbReference type="GO" id="GO:0003682">
    <property type="term" value="F:chromatin binding"/>
    <property type="evidence" value="ECO:0007669"/>
    <property type="project" value="TreeGrafter"/>
</dbReference>
<dbReference type="InterPro" id="IPR036824">
    <property type="entry name" value="Nucleoplasmin_core_dom_sf"/>
</dbReference>
<keyword evidence="7" id="KW-0278">Fertilization</keyword>
<dbReference type="Pfam" id="PF03066">
    <property type="entry name" value="Nucleoplasmin"/>
    <property type="match status" value="1"/>
</dbReference>
<evidence type="ECO:0000259" key="9">
    <source>
        <dbReference type="Pfam" id="PF03066"/>
    </source>
</evidence>
<protein>
    <recommendedName>
        <fullName evidence="9">Nucleoplasmin core domain-containing protein</fullName>
    </recommendedName>
</protein>